<comment type="similarity">
    <text evidence="1 6">Belongs to the SecB family.</text>
</comment>
<evidence type="ECO:0000313" key="7">
    <source>
        <dbReference type="EMBL" id="OXT02244.1"/>
    </source>
</evidence>
<dbReference type="NCBIfam" id="NF004392">
    <property type="entry name" value="PRK05751.1-3"/>
    <property type="match status" value="1"/>
</dbReference>
<dbReference type="GO" id="GO:0005737">
    <property type="term" value="C:cytoplasm"/>
    <property type="evidence" value="ECO:0007669"/>
    <property type="project" value="UniProtKB-SubCell"/>
</dbReference>
<dbReference type="SUPFAM" id="SSF54611">
    <property type="entry name" value="SecB-like"/>
    <property type="match status" value="1"/>
</dbReference>
<keyword evidence="2 6" id="KW-0813">Transport</keyword>
<dbReference type="EMBL" id="NBYO01000001">
    <property type="protein sequence ID" value="OXT02244.1"/>
    <property type="molecule type" value="Genomic_DNA"/>
</dbReference>
<dbReference type="PANTHER" id="PTHR36918:SF1">
    <property type="entry name" value="PROTEIN-EXPORT PROTEIN SECB"/>
    <property type="match status" value="1"/>
</dbReference>
<dbReference type="AlphaFoldDB" id="A0A231V298"/>
<keyword evidence="6" id="KW-0963">Cytoplasm</keyword>
<sequence length="170" mass="18376">MAENETPQPAAADSEQKATPQINALAQYMKDLSFEAPGAPGILRELKSNPAINVNVAVNANAVGEDTFDVVLKLEAKALMDEKVVFATELEYGGVFRVTGFPKEHVTPVIYIECPRLLFPFARQIIANTVQAGGFPPLMLEPIDFAQLFARSAAEAKAREAVSNNSQTVN</sequence>
<dbReference type="Pfam" id="PF02556">
    <property type="entry name" value="SecB"/>
    <property type="match status" value="1"/>
</dbReference>
<evidence type="ECO:0000256" key="1">
    <source>
        <dbReference type="ARBA" id="ARBA00009990"/>
    </source>
</evidence>
<comment type="subcellular location">
    <subcellularLocation>
        <location evidence="6">Cytoplasm</location>
    </subcellularLocation>
</comment>
<dbReference type="GO" id="GO:0051262">
    <property type="term" value="P:protein tetramerization"/>
    <property type="evidence" value="ECO:0007669"/>
    <property type="project" value="InterPro"/>
</dbReference>
<dbReference type="InterPro" id="IPR003708">
    <property type="entry name" value="SecB"/>
</dbReference>
<gene>
    <name evidence="6" type="primary">secB</name>
    <name evidence="7" type="ORF">B7H23_04845</name>
</gene>
<dbReference type="HAMAP" id="MF_00821">
    <property type="entry name" value="SecB"/>
    <property type="match status" value="1"/>
</dbReference>
<proteinExistence type="inferred from homology"/>
<keyword evidence="3 6" id="KW-0653">Protein transport</keyword>
<keyword evidence="5 6" id="KW-0143">Chaperone</keyword>
<dbReference type="GO" id="GO:0015031">
    <property type="term" value="P:protein transport"/>
    <property type="evidence" value="ECO:0007669"/>
    <property type="project" value="UniProtKB-UniRule"/>
</dbReference>
<dbReference type="InterPro" id="IPR035958">
    <property type="entry name" value="SecB-like_sf"/>
</dbReference>
<comment type="subunit">
    <text evidence="6">Homotetramer, a dimer of dimers. One homotetramer interacts with 1 SecA dimer.</text>
</comment>
<evidence type="ECO:0000256" key="5">
    <source>
        <dbReference type="ARBA" id="ARBA00023186"/>
    </source>
</evidence>
<dbReference type="PRINTS" id="PR01594">
    <property type="entry name" value="SECBCHAPRONE"/>
</dbReference>
<dbReference type="Gene3D" id="3.10.420.10">
    <property type="entry name" value="SecB-like"/>
    <property type="match status" value="1"/>
</dbReference>
<comment type="caution">
    <text evidence="7">The sequence shown here is derived from an EMBL/GenBank/DDBJ whole genome shotgun (WGS) entry which is preliminary data.</text>
</comment>
<reference evidence="8" key="1">
    <citation type="journal article" date="2017" name="Int. J. Syst. Evol. Microbiol.">
        <title>Notoacmeibacter marinus gen. nov., sp. nov., isolated from the gut of a limpet and proposal of Notoacmeibacteraceae fam. nov. in the order Rhizobiales of the class Alphaproteobacteria.</title>
        <authorList>
            <person name="Huang Z."/>
            <person name="Guo F."/>
            <person name="Lai Q."/>
        </authorList>
    </citation>
    <scope>NUCLEOTIDE SEQUENCE [LARGE SCALE GENOMIC DNA]</scope>
    <source>
        <strain evidence="8">XMTR2A4</strain>
    </source>
</reference>
<evidence type="ECO:0000256" key="3">
    <source>
        <dbReference type="ARBA" id="ARBA00022927"/>
    </source>
</evidence>
<evidence type="ECO:0000256" key="6">
    <source>
        <dbReference type="HAMAP-Rule" id="MF_00821"/>
    </source>
</evidence>
<keyword evidence="8" id="KW-1185">Reference proteome</keyword>
<dbReference type="GO" id="GO:0006457">
    <property type="term" value="P:protein folding"/>
    <property type="evidence" value="ECO:0007669"/>
    <property type="project" value="UniProtKB-UniRule"/>
</dbReference>
<dbReference type="Proteomes" id="UP000215405">
    <property type="component" value="Unassembled WGS sequence"/>
</dbReference>
<keyword evidence="4 6" id="KW-0811">Translocation</keyword>
<evidence type="ECO:0000256" key="2">
    <source>
        <dbReference type="ARBA" id="ARBA00022448"/>
    </source>
</evidence>
<accession>A0A231V298</accession>
<evidence type="ECO:0000256" key="4">
    <source>
        <dbReference type="ARBA" id="ARBA00023010"/>
    </source>
</evidence>
<organism evidence="7 8">
    <name type="scientific">Notoacmeibacter marinus</name>
    <dbReference type="NCBI Taxonomy" id="1876515"/>
    <lineage>
        <taxon>Bacteria</taxon>
        <taxon>Pseudomonadati</taxon>
        <taxon>Pseudomonadota</taxon>
        <taxon>Alphaproteobacteria</taxon>
        <taxon>Hyphomicrobiales</taxon>
        <taxon>Notoacmeibacteraceae</taxon>
        <taxon>Notoacmeibacter</taxon>
    </lineage>
</organism>
<dbReference type="NCBIfam" id="TIGR00809">
    <property type="entry name" value="secB"/>
    <property type="match status" value="1"/>
</dbReference>
<name>A0A231V298_9HYPH</name>
<evidence type="ECO:0000313" key="8">
    <source>
        <dbReference type="Proteomes" id="UP000215405"/>
    </source>
</evidence>
<comment type="function">
    <text evidence="6">One of the proteins required for the normal export of preproteins out of the cell cytoplasm. It is a molecular chaperone that binds to a subset of precursor proteins, maintaining them in a translocation-competent state. It also specifically binds to its receptor SecA.</text>
</comment>
<protein>
    <recommendedName>
        <fullName evidence="6">Protein-export protein SecB</fullName>
    </recommendedName>
</protein>
<dbReference type="RefSeq" id="WP_094076203.1">
    <property type="nucleotide sequence ID" value="NZ_NBYO01000001.1"/>
</dbReference>
<dbReference type="PANTHER" id="PTHR36918">
    <property type="match status" value="1"/>
</dbReference>
<dbReference type="GO" id="GO:0051082">
    <property type="term" value="F:unfolded protein binding"/>
    <property type="evidence" value="ECO:0007669"/>
    <property type="project" value="InterPro"/>
</dbReference>